<organism evidence="2 3">
    <name type="scientific">Polaromonas eurypsychrophila</name>
    <dbReference type="NCBI Taxonomy" id="1614635"/>
    <lineage>
        <taxon>Bacteria</taxon>
        <taxon>Pseudomonadati</taxon>
        <taxon>Pseudomonadota</taxon>
        <taxon>Betaproteobacteria</taxon>
        <taxon>Burkholderiales</taxon>
        <taxon>Comamonadaceae</taxon>
        <taxon>Polaromonas</taxon>
    </lineage>
</organism>
<accession>A0A916WMB1</accession>
<evidence type="ECO:0000313" key="2">
    <source>
        <dbReference type="EMBL" id="GGB11786.1"/>
    </source>
</evidence>
<protein>
    <submittedName>
        <fullName evidence="2">Uncharacterized protein</fullName>
    </submittedName>
</protein>
<sequence length="146" mass="16119">MKSKNFDKQFDEGVGLTASLDLAKAKRVLQEPERAKEFIYESEISHVLRPREGVELTEARRTLAIAQLGGLIASRIGFAAILGAVILGNLGISRAWPIYWPVAAMIFIGVTAIVIRIRYLVKDSHAERLVKKLESIPPPVVARSVD</sequence>
<reference evidence="2" key="1">
    <citation type="journal article" date="2014" name="Int. J. Syst. Evol. Microbiol.">
        <title>Complete genome sequence of Corynebacterium casei LMG S-19264T (=DSM 44701T), isolated from a smear-ripened cheese.</title>
        <authorList>
            <consortium name="US DOE Joint Genome Institute (JGI-PGF)"/>
            <person name="Walter F."/>
            <person name="Albersmeier A."/>
            <person name="Kalinowski J."/>
            <person name="Ruckert C."/>
        </authorList>
    </citation>
    <scope>NUCLEOTIDE SEQUENCE</scope>
    <source>
        <strain evidence="2">CGMCC 1.15322</strain>
    </source>
</reference>
<reference evidence="2" key="2">
    <citation type="submission" date="2020-09" db="EMBL/GenBank/DDBJ databases">
        <authorList>
            <person name="Sun Q."/>
            <person name="Zhou Y."/>
        </authorList>
    </citation>
    <scope>NUCLEOTIDE SEQUENCE</scope>
    <source>
        <strain evidence="2">CGMCC 1.15322</strain>
    </source>
</reference>
<proteinExistence type="predicted"/>
<keyword evidence="3" id="KW-1185">Reference proteome</keyword>
<dbReference type="AlphaFoldDB" id="A0A916WMB1"/>
<dbReference type="Proteomes" id="UP000620596">
    <property type="component" value="Unassembled WGS sequence"/>
</dbReference>
<name>A0A916WMB1_9BURK</name>
<feature type="transmembrane region" description="Helical" evidence="1">
    <location>
        <begin position="98"/>
        <end position="121"/>
    </location>
</feature>
<dbReference type="RefSeq" id="WP_188709883.1">
    <property type="nucleotide sequence ID" value="NZ_BMIG01000018.1"/>
</dbReference>
<keyword evidence="1" id="KW-0472">Membrane</keyword>
<feature type="transmembrane region" description="Helical" evidence="1">
    <location>
        <begin position="68"/>
        <end position="92"/>
    </location>
</feature>
<dbReference type="EMBL" id="BMIG01000018">
    <property type="protein sequence ID" value="GGB11786.1"/>
    <property type="molecule type" value="Genomic_DNA"/>
</dbReference>
<keyword evidence="1" id="KW-1133">Transmembrane helix</keyword>
<evidence type="ECO:0000256" key="1">
    <source>
        <dbReference type="SAM" id="Phobius"/>
    </source>
</evidence>
<gene>
    <name evidence="2" type="ORF">GCM10011496_35830</name>
</gene>
<comment type="caution">
    <text evidence="2">The sequence shown here is derived from an EMBL/GenBank/DDBJ whole genome shotgun (WGS) entry which is preliminary data.</text>
</comment>
<keyword evidence="1" id="KW-0812">Transmembrane</keyword>
<evidence type="ECO:0000313" key="3">
    <source>
        <dbReference type="Proteomes" id="UP000620596"/>
    </source>
</evidence>